<dbReference type="EMBL" id="OU892292">
    <property type="protein sequence ID" value="CAG9763935.1"/>
    <property type="molecule type" value="Genomic_DNA"/>
</dbReference>
<dbReference type="PANTHER" id="PTHR21812">
    <property type="entry name" value="INO80 COMPLEX SUBUNIT E"/>
    <property type="match status" value="1"/>
</dbReference>
<feature type="compositionally biased region" description="Polar residues" evidence="1">
    <location>
        <begin position="96"/>
        <end position="109"/>
    </location>
</feature>
<dbReference type="AlphaFoldDB" id="A0A9N9MNN5"/>
<dbReference type="InterPro" id="IPR026678">
    <property type="entry name" value="INO80E"/>
</dbReference>
<feature type="compositionally biased region" description="Basic and acidic residues" evidence="1">
    <location>
        <begin position="16"/>
        <end position="26"/>
    </location>
</feature>
<dbReference type="GO" id="GO:0006338">
    <property type="term" value="P:chromatin remodeling"/>
    <property type="evidence" value="ECO:0007669"/>
    <property type="project" value="InterPro"/>
</dbReference>
<dbReference type="Proteomes" id="UP001152799">
    <property type="component" value="Chromosome 16"/>
</dbReference>
<proteinExistence type="predicted"/>
<evidence type="ECO:0000313" key="3">
    <source>
        <dbReference type="Proteomes" id="UP001152799"/>
    </source>
</evidence>
<accession>A0A9N9MNN5</accession>
<dbReference type="PANTHER" id="PTHR21812:SF1">
    <property type="entry name" value="INO80 COMPLEX SUBUNIT E"/>
    <property type="match status" value="1"/>
</dbReference>
<gene>
    <name evidence="2" type="ORF">CEUTPL_LOCUS4584</name>
</gene>
<evidence type="ECO:0000313" key="2">
    <source>
        <dbReference type="EMBL" id="CAG9763935.1"/>
    </source>
</evidence>
<name>A0A9N9MNN5_9CUCU</name>
<dbReference type="GO" id="GO:0031011">
    <property type="term" value="C:Ino80 complex"/>
    <property type="evidence" value="ECO:0007669"/>
    <property type="project" value="InterPro"/>
</dbReference>
<feature type="compositionally biased region" description="Basic residues" evidence="1">
    <location>
        <begin position="44"/>
        <end position="55"/>
    </location>
</feature>
<keyword evidence="3" id="KW-1185">Reference proteome</keyword>
<dbReference type="OrthoDB" id="5977486at2759"/>
<protein>
    <submittedName>
        <fullName evidence="2">Uncharacterized protein</fullName>
    </submittedName>
</protein>
<evidence type="ECO:0000256" key="1">
    <source>
        <dbReference type="SAM" id="MobiDB-lite"/>
    </source>
</evidence>
<organism evidence="2 3">
    <name type="scientific">Ceutorhynchus assimilis</name>
    <name type="common">cabbage seed weevil</name>
    <dbReference type="NCBI Taxonomy" id="467358"/>
    <lineage>
        <taxon>Eukaryota</taxon>
        <taxon>Metazoa</taxon>
        <taxon>Ecdysozoa</taxon>
        <taxon>Arthropoda</taxon>
        <taxon>Hexapoda</taxon>
        <taxon>Insecta</taxon>
        <taxon>Pterygota</taxon>
        <taxon>Neoptera</taxon>
        <taxon>Endopterygota</taxon>
        <taxon>Coleoptera</taxon>
        <taxon>Polyphaga</taxon>
        <taxon>Cucujiformia</taxon>
        <taxon>Curculionidae</taxon>
        <taxon>Ceutorhynchinae</taxon>
        <taxon>Ceutorhynchus</taxon>
    </lineage>
</organism>
<feature type="region of interest" description="Disordered" evidence="1">
    <location>
        <begin position="16"/>
        <end position="109"/>
    </location>
</feature>
<sequence length="119" mass="13595">MLKVTRDRSFLLDKLLEKEKVEHSTSESDPTESSSEEEPVPPQAKRRKLIKKPPKKKADGHMTPEEVERHLQAQSFLDLVPERPPLTVPTEMFSHEPSSLDSESNLETSPLQEEIINIL</sequence>
<reference evidence="2" key="1">
    <citation type="submission" date="2022-01" db="EMBL/GenBank/DDBJ databases">
        <authorList>
            <person name="King R."/>
        </authorList>
    </citation>
    <scope>NUCLEOTIDE SEQUENCE</scope>
</reference>
<feature type="compositionally biased region" description="Basic and acidic residues" evidence="1">
    <location>
        <begin position="56"/>
        <end position="71"/>
    </location>
</feature>